<dbReference type="GO" id="GO:0070008">
    <property type="term" value="F:serine-type exopeptidase activity"/>
    <property type="evidence" value="ECO:0007669"/>
    <property type="project" value="InterPro"/>
</dbReference>
<reference evidence="7" key="2">
    <citation type="submission" date="2022-06" db="UniProtKB">
        <authorList>
            <consortium name="EnsemblMetazoa"/>
        </authorList>
    </citation>
    <scope>IDENTIFICATION</scope>
    <source>
        <strain evidence="7">DF5081</strain>
    </source>
</reference>
<evidence type="ECO:0000313" key="7">
    <source>
        <dbReference type="EnsemblMetazoa" id="CJA10976.1"/>
    </source>
</evidence>
<dbReference type="InterPro" id="IPR029058">
    <property type="entry name" value="AB_hydrolase_fold"/>
</dbReference>
<dbReference type="InterPro" id="IPR008758">
    <property type="entry name" value="Peptidase_S28"/>
</dbReference>
<organism evidence="7 8">
    <name type="scientific">Caenorhabditis japonica</name>
    <dbReference type="NCBI Taxonomy" id="281687"/>
    <lineage>
        <taxon>Eukaryota</taxon>
        <taxon>Metazoa</taxon>
        <taxon>Ecdysozoa</taxon>
        <taxon>Nematoda</taxon>
        <taxon>Chromadorea</taxon>
        <taxon>Rhabditida</taxon>
        <taxon>Rhabditina</taxon>
        <taxon>Rhabditomorpha</taxon>
        <taxon>Rhabditoidea</taxon>
        <taxon>Rhabditidae</taxon>
        <taxon>Peloderinae</taxon>
        <taxon>Caenorhabditis</taxon>
    </lineage>
</organism>
<dbReference type="GO" id="GO:0006508">
    <property type="term" value="P:proteolysis"/>
    <property type="evidence" value="ECO:0007669"/>
    <property type="project" value="UniProtKB-KW"/>
</dbReference>
<accession>A0A8R1HT45</accession>
<evidence type="ECO:0000256" key="6">
    <source>
        <dbReference type="SAM" id="SignalP"/>
    </source>
</evidence>
<keyword evidence="5" id="KW-0325">Glycoprotein</keyword>
<dbReference type="PANTHER" id="PTHR11010">
    <property type="entry name" value="PROTEASE S28 PRO-X CARBOXYPEPTIDASE-RELATED"/>
    <property type="match status" value="1"/>
</dbReference>
<dbReference type="Gene3D" id="3.40.50.1820">
    <property type="entry name" value="alpha/beta hydrolase"/>
    <property type="match status" value="1"/>
</dbReference>
<dbReference type="Pfam" id="PF05577">
    <property type="entry name" value="Peptidase_S28"/>
    <property type="match status" value="1"/>
</dbReference>
<evidence type="ECO:0000256" key="5">
    <source>
        <dbReference type="ARBA" id="ARBA00023180"/>
    </source>
</evidence>
<dbReference type="Gene3D" id="1.20.120.980">
    <property type="entry name" value="Serine carboxypeptidase S28, SKS domain"/>
    <property type="match status" value="1"/>
</dbReference>
<keyword evidence="4" id="KW-0378">Hydrolase</keyword>
<dbReference type="FunFam" id="1.20.120.980:FF:000003">
    <property type="entry name" value="Serine protease 16"/>
    <property type="match status" value="1"/>
</dbReference>
<dbReference type="AlphaFoldDB" id="A0A8R1HT45"/>
<sequence length="517" mass="58481">MKLFNFKLFSLLLGTLFLIAEPARHPHLPPYLLGRPTGSGFLKHGDRFVKPEFNTVGLTLKTVSQKVDNFDPSNNAVYNQRYWYNSNYTKNNNIVFLMIQGESPATETWISNPKYQYLQWAAHFGADVFQLEHRCFGQSRPFPDTSMPGIKVCTMSQALADIDNFIKQMNIDHNFLNPKWITFGGSYPGTLSALFRQEYPQATVGAVASSAPLDWTLDFYEYALVVEDVLRQTNQDCWNNVNLAFQNMQQLSLDTAGILQLNTYFNLQPPFVPNQYTQHDIDNFFANLYSFFQGVIQYTYDGRNAATIGGLNAKTLCDKMNDPSEPDVIVRVNNTVNWINNMNGDPIGFPNSYSDMMKVLSNATYDDESAVPGDIAANRGWMWLCCNELGALQTTDLGRNVFQQTVTLGYFIDMCTEMFGPEIGIQYIRDNNINTNEKYGGSSNYKATNVVLPNGSYDPWHVLGTNVSDPINHVTPLLIQGAAHCSDMYPAYDGEPADLAHNRDRIFKELQYFLGQQ</sequence>
<dbReference type="SUPFAM" id="SSF53474">
    <property type="entry name" value="alpha/beta-Hydrolases"/>
    <property type="match status" value="1"/>
</dbReference>
<comment type="similarity">
    <text evidence="1">Belongs to the peptidase S28 family.</text>
</comment>
<dbReference type="PANTHER" id="PTHR11010:SF30">
    <property type="entry name" value="SERINE PROTEASE K12H4.7"/>
    <property type="match status" value="1"/>
</dbReference>
<evidence type="ECO:0000256" key="4">
    <source>
        <dbReference type="ARBA" id="ARBA00022801"/>
    </source>
</evidence>
<evidence type="ECO:0000256" key="1">
    <source>
        <dbReference type="ARBA" id="ARBA00011079"/>
    </source>
</evidence>
<name>A0A8R1HT45_CAEJA</name>
<keyword evidence="3 6" id="KW-0732">Signal</keyword>
<dbReference type="GO" id="GO:0008239">
    <property type="term" value="F:dipeptidyl-peptidase activity"/>
    <property type="evidence" value="ECO:0007669"/>
    <property type="project" value="TreeGrafter"/>
</dbReference>
<feature type="signal peptide" evidence="6">
    <location>
        <begin position="1"/>
        <end position="22"/>
    </location>
</feature>
<dbReference type="InterPro" id="IPR042269">
    <property type="entry name" value="Ser_carbopepase_S28_SKS"/>
</dbReference>
<keyword evidence="8" id="KW-1185">Reference proteome</keyword>
<protein>
    <submittedName>
        <fullName evidence="7">Uncharacterized protein</fullName>
    </submittedName>
</protein>
<evidence type="ECO:0000256" key="2">
    <source>
        <dbReference type="ARBA" id="ARBA00022670"/>
    </source>
</evidence>
<reference evidence="8" key="1">
    <citation type="submission" date="2010-08" db="EMBL/GenBank/DDBJ databases">
        <authorList>
            <consortium name="Caenorhabditis japonica Sequencing Consortium"/>
            <person name="Wilson R.K."/>
        </authorList>
    </citation>
    <scope>NUCLEOTIDE SEQUENCE [LARGE SCALE GENOMIC DNA]</scope>
    <source>
        <strain evidence="8">DF5081</strain>
    </source>
</reference>
<dbReference type="Proteomes" id="UP000005237">
    <property type="component" value="Unassembled WGS sequence"/>
</dbReference>
<feature type="chain" id="PRO_5035722654" evidence="6">
    <location>
        <begin position="23"/>
        <end position="517"/>
    </location>
</feature>
<evidence type="ECO:0000313" key="8">
    <source>
        <dbReference type="Proteomes" id="UP000005237"/>
    </source>
</evidence>
<proteinExistence type="inferred from homology"/>
<keyword evidence="2" id="KW-0645">Protease</keyword>
<evidence type="ECO:0000256" key="3">
    <source>
        <dbReference type="ARBA" id="ARBA00022729"/>
    </source>
</evidence>
<dbReference type="EnsemblMetazoa" id="CJA10976.1">
    <property type="protein sequence ID" value="CJA10976.1"/>
    <property type="gene ID" value="WBGene00130180"/>
</dbReference>